<dbReference type="EMBL" id="MN740233">
    <property type="protein sequence ID" value="QHT94978.1"/>
    <property type="molecule type" value="Genomic_DNA"/>
</dbReference>
<keyword evidence="1" id="KW-0472">Membrane</keyword>
<dbReference type="Pfam" id="PF01569">
    <property type="entry name" value="PAP2"/>
    <property type="match status" value="1"/>
</dbReference>
<evidence type="ECO:0000259" key="2">
    <source>
        <dbReference type="Pfam" id="PF01569"/>
    </source>
</evidence>
<evidence type="ECO:0000256" key="1">
    <source>
        <dbReference type="SAM" id="Phobius"/>
    </source>
</evidence>
<feature type="transmembrane region" description="Helical" evidence="1">
    <location>
        <begin position="36"/>
        <end position="55"/>
    </location>
</feature>
<reference evidence="3" key="1">
    <citation type="journal article" date="2020" name="Nature">
        <title>Giant virus diversity and host interactions through global metagenomics.</title>
        <authorList>
            <person name="Schulz F."/>
            <person name="Roux S."/>
            <person name="Paez-Espino D."/>
            <person name="Jungbluth S."/>
            <person name="Walsh D.A."/>
            <person name="Denef V.J."/>
            <person name="McMahon K.D."/>
            <person name="Konstantinidis K.T."/>
            <person name="Eloe-Fadrosh E.A."/>
            <person name="Kyrpides N.C."/>
            <person name="Woyke T."/>
        </authorList>
    </citation>
    <scope>NUCLEOTIDE SEQUENCE</scope>
    <source>
        <strain evidence="3">GVMAG-M-3300024261-37</strain>
    </source>
</reference>
<keyword evidence="1" id="KW-1133">Transmembrane helix</keyword>
<proteinExistence type="predicted"/>
<feature type="transmembrane region" description="Helical" evidence="1">
    <location>
        <begin position="6"/>
        <end position="24"/>
    </location>
</feature>
<feature type="transmembrane region" description="Helical" evidence="1">
    <location>
        <begin position="123"/>
        <end position="140"/>
    </location>
</feature>
<feature type="transmembrane region" description="Helical" evidence="1">
    <location>
        <begin position="152"/>
        <end position="170"/>
    </location>
</feature>
<dbReference type="AlphaFoldDB" id="A0A6C0IP49"/>
<accession>A0A6C0IP49</accession>
<dbReference type="InterPro" id="IPR000326">
    <property type="entry name" value="PAP2/HPO"/>
</dbReference>
<protein>
    <recommendedName>
        <fullName evidence="2">Phosphatidic acid phosphatase type 2/haloperoxidase domain-containing protein</fullName>
    </recommendedName>
</protein>
<name>A0A6C0IP49_9ZZZZ</name>
<keyword evidence="1" id="KW-0812">Transmembrane</keyword>
<feature type="domain" description="Phosphatidic acid phosphatase type 2/haloperoxidase" evidence="2">
    <location>
        <begin position="35"/>
        <end position="170"/>
    </location>
</feature>
<organism evidence="3">
    <name type="scientific">viral metagenome</name>
    <dbReference type="NCBI Taxonomy" id="1070528"/>
    <lineage>
        <taxon>unclassified sequences</taxon>
        <taxon>metagenomes</taxon>
        <taxon>organismal metagenomes</taxon>
    </lineage>
</organism>
<evidence type="ECO:0000313" key="3">
    <source>
        <dbReference type="EMBL" id="QHT94978.1"/>
    </source>
</evidence>
<sequence>MSFDNIMIFFTALSPIFISMYFVLDSFFNYNGRAFFYLGFLLLTQILAALFRPLIGRKRPWILNKNKPGDKQQAHDFCEPFADPFSGIGGGELYSAPGPHAVFHTFTFVYLLLGNLQNPNHPGTGFIIFQLIYGILDMVFRWKSNCSAPPDIMWGMVVGGLCAYGLWSLFYHTSSFGKQNVFYAQETNSKKCKLNKKQQFRCTKIKKRK</sequence>